<evidence type="ECO:0008006" key="5">
    <source>
        <dbReference type="Google" id="ProtNLM"/>
    </source>
</evidence>
<feature type="transmembrane region" description="Helical" evidence="2">
    <location>
        <begin position="174"/>
        <end position="195"/>
    </location>
</feature>
<reference evidence="3 4" key="1">
    <citation type="submission" date="2016-10" db="EMBL/GenBank/DDBJ databases">
        <title>The Draft Genome Sequence of Actinokineospora bangkokensis 44EHWT reveals the biosynthetic pathway of antifungal compounds Thailandins with unusual extender unit butylmalonyl-CoA.</title>
        <authorList>
            <person name="Greule A."/>
            <person name="Intra B."/>
            <person name="Flemming S."/>
            <person name="Rommel M.G."/>
            <person name="Panbangred W."/>
            <person name="Bechthold A."/>
        </authorList>
    </citation>
    <scope>NUCLEOTIDE SEQUENCE [LARGE SCALE GENOMIC DNA]</scope>
    <source>
        <strain evidence="3 4">44EHW</strain>
    </source>
</reference>
<gene>
    <name evidence="3" type="ORF">BJP25_16105</name>
</gene>
<feature type="transmembrane region" description="Helical" evidence="2">
    <location>
        <begin position="256"/>
        <end position="276"/>
    </location>
</feature>
<feature type="compositionally biased region" description="Low complexity" evidence="1">
    <location>
        <begin position="1"/>
        <end position="13"/>
    </location>
</feature>
<feature type="transmembrane region" description="Helical" evidence="2">
    <location>
        <begin position="88"/>
        <end position="107"/>
    </location>
</feature>
<dbReference type="STRING" id="1193682.BJP25_16105"/>
<keyword evidence="2" id="KW-0472">Membrane</keyword>
<feature type="transmembrane region" description="Helical" evidence="2">
    <location>
        <begin position="40"/>
        <end position="60"/>
    </location>
</feature>
<evidence type="ECO:0000313" key="4">
    <source>
        <dbReference type="Proteomes" id="UP000186040"/>
    </source>
</evidence>
<dbReference type="AlphaFoldDB" id="A0A1Q9LNY3"/>
<feature type="transmembrane region" description="Helical" evidence="2">
    <location>
        <begin position="128"/>
        <end position="154"/>
    </location>
</feature>
<dbReference type="PANTHER" id="PTHR37305:SF1">
    <property type="entry name" value="MEMBRANE PROTEIN"/>
    <property type="match status" value="1"/>
</dbReference>
<dbReference type="Proteomes" id="UP000186040">
    <property type="component" value="Unassembled WGS sequence"/>
</dbReference>
<name>A0A1Q9LNY3_9PSEU</name>
<feature type="region of interest" description="Disordered" evidence="1">
    <location>
        <begin position="1"/>
        <end position="23"/>
    </location>
</feature>
<keyword evidence="4" id="KW-1185">Reference proteome</keyword>
<organism evidence="3 4">
    <name type="scientific">Actinokineospora bangkokensis</name>
    <dbReference type="NCBI Taxonomy" id="1193682"/>
    <lineage>
        <taxon>Bacteria</taxon>
        <taxon>Bacillati</taxon>
        <taxon>Actinomycetota</taxon>
        <taxon>Actinomycetes</taxon>
        <taxon>Pseudonocardiales</taxon>
        <taxon>Pseudonocardiaceae</taxon>
        <taxon>Actinokineospora</taxon>
    </lineage>
</organism>
<proteinExistence type="predicted"/>
<evidence type="ECO:0000256" key="1">
    <source>
        <dbReference type="SAM" id="MobiDB-lite"/>
    </source>
</evidence>
<evidence type="ECO:0000313" key="3">
    <source>
        <dbReference type="EMBL" id="OLR93767.1"/>
    </source>
</evidence>
<protein>
    <recommendedName>
        <fullName evidence="5">ABC transporter permease</fullName>
    </recommendedName>
</protein>
<dbReference type="PANTHER" id="PTHR37305">
    <property type="entry name" value="INTEGRAL MEMBRANE PROTEIN-RELATED"/>
    <property type="match status" value="1"/>
</dbReference>
<dbReference type="EMBL" id="MKQR01000009">
    <property type="protein sequence ID" value="OLR93767.1"/>
    <property type="molecule type" value="Genomic_DNA"/>
</dbReference>
<sequence length="282" mass="29620">MSTATTGAGSAAETADRPSPSLQETVRSEFTKLRSVRSTWLLLLIAGVIAIGLSLLFTFATTTTFDSMAPQDRAAFDAAGTTRVGVDLSLILFVVFGSMVASSEFASGMMRLTLTVTPNRLRVVLAKAIVVALPCYVAGVVYSTVAFLAGQAIIRGTDPSLALDLGSPGVLPSLFNWGSETAAFALIALCLTFLLRSAAGAIATSLGIIFGPLLIGQLLPLWVRQHVLAYLPASAAENLTNVRRDPTSATYLDPQVASWVLGAWVVAFLACSYLVLSKRDSG</sequence>
<keyword evidence="2" id="KW-0812">Transmembrane</keyword>
<accession>A0A1Q9LNY3</accession>
<dbReference type="Pfam" id="PF12730">
    <property type="entry name" value="ABC2_membrane_4"/>
    <property type="match status" value="1"/>
</dbReference>
<keyword evidence="2" id="KW-1133">Transmembrane helix</keyword>
<feature type="transmembrane region" description="Helical" evidence="2">
    <location>
        <begin position="202"/>
        <end position="223"/>
    </location>
</feature>
<evidence type="ECO:0000256" key="2">
    <source>
        <dbReference type="SAM" id="Phobius"/>
    </source>
</evidence>
<comment type="caution">
    <text evidence="3">The sequence shown here is derived from an EMBL/GenBank/DDBJ whole genome shotgun (WGS) entry which is preliminary data.</text>
</comment>